<evidence type="ECO:0000313" key="1">
    <source>
        <dbReference type="EMBL" id="KAF5252667.1"/>
    </source>
</evidence>
<proteinExistence type="predicted"/>
<keyword evidence="2" id="KW-1185">Reference proteome</keyword>
<sequence>MKNLRTRAKSPLLTPTKPEIHLQGSLFDLAAQANRPLIFNTVLCNHGNDHDFRTELLGCFPNFTTHLFVDVYGSSTWGRGTVILLNTTDKRAVAFLANYPQVQEASRSQSEPKDDITPAQVNFLPILCWCSSIEQPVAGSQQGTKRIAVVVTFSFHECVPKKMGEFWSIERRQDRVAKFEQWAFLDLAVDQCAARARPAAGFYLLQRECRR</sequence>
<name>A0A8H5EAD4_9HYPO</name>
<evidence type="ECO:0000313" key="2">
    <source>
        <dbReference type="Proteomes" id="UP000573603"/>
    </source>
</evidence>
<dbReference type="Proteomes" id="UP000573603">
    <property type="component" value="Unassembled WGS sequence"/>
</dbReference>
<dbReference type="EMBL" id="JABEVY010000053">
    <property type="protein sequence ID" value="KAF5252667.1"/>
    <property type="molecule type" value="Genomic_DNA"/>
</dbReference>
<comment type="caution">
    <text evidence="1">The sequence shown here is derived from an EMBL/GenBank/DDBJ whole genome shotgun (WGS) entry which is preliminary data.</text>
</comment>
<reference evidence="1 2" key="1">
    <citation type="journal article" date="2020" name="BMC Genomics">
        <title>Correction to: Identification and distribution of gene clusters required for synthesis of sphingolipid metabolism inhibitors in diverse species of the filamentous fungus Fusarium.</title>
        <authorList>
            <person name="Kim H.S."/>
            <person name="Lohmar J.M."/>
            <person name="Busman M."/>
            <person name="Brown D.W."/>
            <person name="Naumann T.A."/>
            <person name="Divon H.H."/>
            <person name="Lysoe E."/>
            <person name="Uhlig S."/>
            <person name="Proctor R.H."/>
        </authorList>
    </citation>
    <scope>NUCLEOTIDE SEQUENCE [LARGE SCALE GENOMIC DNA]</scope>
    <source>
        <strain evidence="1 2">NRRL 25214</strain>
    </source>
</reference>
<protein>
    <submittedName>
        <fullName evidence="1">Uncharacterized protein</fullName>
    </submittedName>
</protein>
<dbReference type="AlphaFoldDB" id="A0A8H5EAD4"/>
<accession>A0A8H5EAD4</accession>
<organism evidence="1 2">
    <name type="scientific">Fusarium anthophilum</name>
    <dbReference type="NCBI Taxonomy" id="48485"/>
    <lineage>
        <taxon>Eukaryota</taxon>
        <taxon>Fungi</taxon>
        <taxon>Dikarya</taxon>
        <taxon>Ascomycota</taxon>
        <taxon>Pezizomycotina</taxon>
        <taxon>Sordariomycetes</taxon>
        <taxon>Hypocreomycetidae</taxon>
        <taxon>Hypocreales</taxon>
        <taxon>Nectriaceae</taxon>
        <taxon>Fusarium</taxon>
        <taxon>Fusarium fujikuroi species complex</taxon>
    </lineage>
</organism>
<gene>
    <name evidence="1" type="ORF">FANTH_2357</name>
</gene>